<sequence>MSAEAKYLKKLETATPLSPIAHAKLEKELGFSYQQTEGALIYMPCGIHYEAIKKVYLYLIVTKNDDVIYWRKKPCLDLPEGDTPSLKKDSTYNNSSIPEHQQQSDKLYTAVDSVYASDSSHRRSVAGVCIKLAGGLVLYKSIFQKSISLSSTKAEFYTAVAAGKYILNIRSIMSKIEMEQFEAKSLYEDNQ</sequence>
<comment type="caution">
    <text evidence="1">The sequence shown here is derived from an EMBL/GenBank/DDBJ whole genome shotgun (WGS) entry which is preliminary data.</text>
</comment>
<dbReference type="CDD" id="cd09272">
    <property type="entry name" value="RNase_HI_RT_Ty1"/>
    <property type="match status" value="1"/>
</dbReference>
<name>A0AAD3CQ24_9STRA</name>
<evidence type="ECO:0000313" key="2">
    <source>
        <dbReference type="Proteomes" id="UP001054902"/>
    </source>
</evidence>
<evidence type="ECO:0000313" key="1">
    <source>
        <dbReference type="EMBL" id="GFH49026.1"/>
    </source>
</evidence>
<protein>
    <submittedName>
        <fullName evidence="1">Uncharacterized protein</fullName>
    </submittedName>
</protein>
<accession>A0AAD3CQ24</accession>
<dbReference type="AlphaFoldDB" id="A0AAD3CQ24"/>
<keyword evidence="2" id="KW-1185">Reference proteome</keyword>
<reference evidence="1 2" key="1">
    <citation type="journal article" date="2021" name="Sci. Rep.">
        <title>The genome of the diatom Chaetoceros tenuissimus carries an ancient integrated fragment of an extant virus.</title>
        <authorList>
            <person name="Hongo Y."/>
            <person name="Kimura K."/>
            <person name="Takaki Y."/>
            <person name="Yoshida Y."/>
            <person name="Baba S."/>
            <person name="Kobayashi G."/>
            <person name="Nagasaki K."/>
            <person name="Hano T."/>
            <person name="Tomaru Y."/>
        </authorList>
    </citation>
    <scope>NUCLEOTIDE SEQUENCE [LARGE SCALE GENOMIC DNA]</scope>
    <source>
        <strain evidence="1 2">NIES-3715</strain>
    </source>
</reference>
<proteinExistence type="predicted"/>
<gene>
    <name evidence="1" type="ORF">CTEN210_05502</name>
</gene>
<organism evidence="1 2">
    <name type="scientific">Chaetoceros tenuissimus</name>
    <dbReference type="NCBI Taxonomy" id="426638"/>
    <lineage>
        <taxon>Eukaryota</taxon>
        <taxon>Sar</taxon>
        <taxon>Stramenopiles</taxon>
        <taxon>Ochrophyta</taxon>
        <taxon>Bacillariophyta</taxon>
        <taxon>Coscinodiscophyceae</taxon>
        <taxon>Chaetocerotophycidae</taxon>
        <taxon>Chaetocerotales</taxon>
        <taxon>Chaetocerotaceae</taxon>
        <taxon>Chaetoceros</taxon>
    </lineage>
</organism>
<dbReference type="EMBL" id="BLLK01000029">
    <property type="protein sequence ID" value="GFH49026.1"/>
    <property type="molecule type" value="Genomic_DNA"/>
</dbReference>
<dbReference type="Proteomes" id="UP001054902">
    <property type="component" value="Unassembled WGS sequence"/>
</dbReference>